<comment type="caution">
    <text evidence="6">The sequence shown here is derived from an EMBL/GenBank/DDBJ whole genome shotgun (WGS) entry which is preliminary data.</text>
</comment>
<dbReference type="Pfam" id="PF00348">
    <property type="entry name" value="polyprenyl_synt"/>
    <property type="match status" value="1"/>
</dbReference>
<evidence type="ECO:0000313" key="6">
    <source>
        <dbReference type="EMBL" id="KAF2882270.1"/>
    </source>
</evidence>
<evidence type="ECO:0000313" key="7">
    <source>
        <dbReference type="Proteomes" id="UP000801492"/>
    </source>
</evidence>
<evidence type="ECO:0000256" key="3">
    <source>
        <dbReference type="ARBA" id="ARBA00022723"/>
    </source>
</evidence>
<dbReference type="PANTHER" id="PTHR11525:SF0">
    <property type="entry name" value="FARNESYL PYROPHOSPHATE SYNTHASE"/>
    <property type="match status" value="1"/>
</dbReference>
<evidence type="ECO:0000256" key="5">
    <source>
        <dbReference type="ARBA" id="ARBA00033740"/>
    </source>
</evidence>
<organism evidence="6 7">
    <name type="scientific">Ignelater luminosus</name>
    <name type="common">Cucubano</name>
    <name type="synonym">Pyrophorus luminosus</name>
    <dbReference type="NCBI Taxonomy" id="2038154"/>
    <lineage>
        <taxon>Eukaryota</taxon>
        <taxon>Metazoa</taxon>
        <taxon>Ecdysozoa</taxon>
        <taxon>Arthropoda</taxon>
        <taxon>Hexapoda</taxon>
        <taxon>Insecta</taxon>
        <taxon>Pterygota</taxon>
        <taxon>Neoptera</taxon>
        <taxon>Endopterygota</taxon>
        <taxon>Coleoptera</taxon>
        <taxon>Polyphaga</taxon>
        <taxon>Elateriformia</taxon>
        <taxon>Elateroidea</taxon>
        <taxon>Elateridae</taxon>
        <taxon>Agrypninae</taxon>
        <taxon>Pyrophorini</taxon>
        <taxon>Ignelater</taxon>
    </lineage>
</organism>
<dbReference type="Proteomes" id="UP000801492">
    <property type="component" value="Unassembled WGS sequence"/>
</dbReference>
<keyword evidence="2" id="KW-0808">Transferase</keyword>
<evidence type="ECO:0000256" key="2">
    <source>
        <dbReference type="ARBA" id="ARBA00022679"/>
    </source>
</evidence>
<sequence>MGSNEERQEYLSCYTYLINNLKKPYEELPKFQNHYVRLLENYVPYATYGSGFTVVKAYKSLESSHNLTPENIRLANILGLCVDMCLCSYLVTDDIMDSSETRFGVPCWYRNADVGTQAIIDIVLLENSPFMLFKNYFSNHNCYIPLMELFRKVNFKAAMGQILDMMVTVNEIPQFHLFTMNVYQIMVENKSGYPFFVLPTVSALHLAGKAKEELHKDLKSILLRLGEYIQVQVIYFF</sequence>
<dbReference type="Gene3D" id="1.10.600.10">
    <property type="entry name" value="Farnesyl Diphosphate Synthase"/>
    <property type="match status" value="1"/>
</dbReference>
<keyword evidence="4" id="KW-0460">Magnesium</keyword>
<dbReference type="GO" id="GO:0042811">
    <property type="term" value="P:pheromone biosynthetic process"/>
    <property type="evidence" value="ECO:0007669"/>
    <property type="project" value="UniProtKB-ARBA"/>
</dbReference>
<accession>A0A8K0FWR7</accession>
<dbReference type="GO" id="GO:0046872">
    <property type="term" value="F:metal ion binding"/>
    <property type="evidence" value="ECO:0007669"/>
    <property type="project" value="UniProtKB-KW"/>
</dbReference>
<dbReference type="EMBL" id="VTPC01090632">
    <property type="protein sequence ID" value="KAF2882270.1"/>
    <property type="molecule type" value="Genomic_DNA"/>
</dbReference>
<evidence type="ECO:0000256" key="1">
    <source>
        <dbReference type="ARBA" id="ARBA00001946"/>
    </source>
</evidence>
<proteinExistence type="predicted"/>
<dbReference type="GO" id="GO:0004337">
    <property type="term" value="F:(2E,6E)-farnesyl diphosphate synthase activity"/>
    <property type="evidence" value="ECO:0007669"/>
    <property type="project" value="TreeGrafter"/>
</dbReference>
<dbReference type="GO" id="GO:0005737">
    <property type="term" value="C:cytoplasm"/>
    <property type="evidence" value="ECO:0007669"/>
    <property type="project" value="TreeGrafter"/>
</dbReference>
<name>A0A8K0FWR7_IGNLU</name>
<dbReference type="SUPFAM" id="SSF48576">
    <property type="entry name" value="Terpenoid synthases"/>
    <property type="match status" value="1"/>
</dbReference>
<evidence type="ECO:0008006" key="8">
    <source>
        <dbReference type="Google" id="ProtNLM"/>
    </source>
</evidence>
<evidence type="ECO:0000256" key="4">
    <source>
        <dbReference type="ARBA" id="ARBA00022842"/>
    </source>
</evidence>
<keyword evidence="7" id="KW-1185">Reference proteome</keyword>
<dbReference type="AlphaFoldDB" id="A0A8K0FWR7"/>
<dbReference type="InterPro" id="IPR039702">
    <property type="entry name" value="FPS1-like"/>
</dbReference>
<dbReference type="GO" id="GO:0045337">
    <property type="term" value="P:farnesyl diphosphate biosynthetic process"/>
    <property type="evidence" value="ECO:0007669"/>
    <property type="project" value="TreeGrafter"/>
</dbReference>
<comment type="pathway">
    <text evidence="5">Pheromone biosynthesis.</text>
</comment>
<dbReference type="PANTHER" id="PTHR11525">
    <property type="entry name" value="FARNESYL-PYROPHOSPHATE SYNTHETASE"/>
    <property type="match status" value="1"/>
</dbReference>
<keyword evidence="3" id="KW-0479">Metal-binding</keyword>
<comment type="cofactor">
    <cofactor evidence="1">
        <name>Mg(2+)</name>
        <dbReference type="ChEBI" id="CHEBI:18420"/>
    </cofactor>
</comment>
<dbReference type="InterPro" id="IPR000092">
    <property type="entry name" value="Polyprenyl_synt"/>
</dbReference>
<dbReference type="InterPro" id="IPR008949">
    <property type="entry name" value="Isoprenoid_synthase_dom_sf"/>
</dbReference>
<dbReference type="OrthoDB" id="10257492at2759"/>
<gene>
    <name evidence="6" type="ORF">ILUMI_23890</name>
</gene>
<protein>
    <recommendedName>
        <fullName evidence="8">Farnesyl diphosphate synthase</fullName>
    </recommendedName>
</protein>
<dbReference type="GO" id="GO:0004161">
    <property type="term" value="F:dimethylallyltranstransferase activity"/>
    <property type="evidence" value="ECO:0007669"/>
    <property type="project" value="TreeGrafter"/>
</dbReference>
<reference evidence="6" key="1">
    <citation type="submission" date="2019-08" db="EMBL/GenBank/DDBJ databases">
        <title>The genome of the North American firefly Photinus pyralis.</title>
        <authorList>
            <consortium name="Photinus pyralis genome working group"/>
            <person name="Fallon T.R."/>
            <person name="Sander Lower S.E."/>
            <person name="Weng J.-K."/>
        </authorList>
    </citation>
    <scope>NUCLEOTIDE SEQUENCE</scope>
    <source>
        <strain evidence="6">TRF0915ILg1</strain>
        <tissue evidence="6">Whole body</tissue>
    </source>
</reference>